<keyword evidence="14" id="KW-0223">Dioxygenase</keyword>
<evidence type="ECO:0000256" key="11">
    <source>
        <dbReference type="ARBA" id="ARBA00022723"/>
    </source>
</evidence>
<protein>
    <recommendedName>
        <fullName evidence="8">KRR1 small subunit processome component homolog</fullName>
        <ecNumber evidence="7">1.14.11.2</ecNumber>
    </recommendedName>
    <alternativeName>
        <fullName evidence="20">KRR-R motif-containing protein 1</fullName>
    </alternativeName>
</protein>
<dbReference type="KEGG" id="cvn:111127387"/>
<evidence type="ECO:0000313" key="23">
    <source>
        <dbReference type="Proteomes" id="UP000694844"/>
    </source>
</evidence>
<dbReference type="PANTHER" id="PTHR12581:SF0">
    <property type="entry name" value="KRR1 SMALL SUBUNIT PROCESSOME COMPONENT HOMOLOG"/>
    <property type="match status" value="1"/>
</dbReference>
<evidence type="ECO:0000256" key="2">
    <source>
        <dbReference type="ARBA" id="ARBA00002035"/>
    </source>
</evidence>
<keyword evidence="13" id="KW-0694">RNA-binding</keyword>
<organism evidence="23 24">
    <name type="scientific">Crassostrea virginica</name>
    <name type="common">Eastern oyster</name>
    <dbReference type="NCBI Taxonomy" id="6565"/>
    <lineage>
        <taxon>Eukaryota</taxon>
        <taxon>Metazoa</taxon>
        <taxon>Spiralia</taxon>
        <taxon>Lophotrochozoa</taxon>
        <taxon>Mollusca</taxon>
        <taxon>Bivalvia</taxon>
        <taxon>Autobranchia</taxon>
        <taxon>Pteriomorphia</taxon>
        <taxon>Ostreida</taxon>
        <taxon>Ostreoidea</taxon>
        <taxon>Ostreidae</taxon>
        <taxon>Crassostrea</taxon>
    </lineage>
</organism>
<dbReference type="Gene3D" id="2.60.120.620">
    <property type="entry name" value="q2cbj1_9rhob like domain"/>
    <property type="match status" value="1"/>
</dbReference>
<comment type="function">
    <text evidence="2">Catalyzes the post-translational formation of 4-hydroxyproline in -Xaa-Pro-Gly- sequences in collagens and other proteins.</text>
</comment>
<dbReference type="AlphaFoldDB" id="A0A8B8DJD4"/>
<dbReference type="FunFam" id="3.30.1370.10:FF:000014">
    <property type="entry name" value="KRR1 small subunit processome component"/>
    <property type="match status" value="1"/>
</dbReference>
<evidence type="ECO:0000256" key="7">
    <source>
        <dbReference type="ARBA" id="ARBA00012269"/>
    </source>
</evidence>
<dbReference type="InterPro" id="IPR005123">
    <property type="entry name" value="Oxoglu/Fe-dep_dioxygenase_dom"/>
</dbReference>
<evidence type="ECO:0000256" key="20">
    <source>
        <dbReference type="ARBA" id="ARBA00032993"/>
    </source>
</evidence>
<dbReference type="Gene3D" id="6.10.140.1460">
    <property type="match status" value="1"/>
</dbReference>
<dbReference type="InterPro" id="IPR004087">
    <property type="entry name" value="KH_dom"/>
</dbReference>
<dbReference type="Proteomes" id="UP000694844">
    <property type="component" value="Chromosome 1"/>
</dbReference>
<dbReference type="InterPro" id="IPR013547">
    <property type="entry name" value="P4H_N"/>
</dbReference>
<dbReference type="GO" id="GO:0004656">
    <property type="term" value="F:procollagen-proline 4-dioxygenase activity"/>
    <property type="evidence" value="ECO:0007669"/>
    <property type="project" value="UniProtKB-EC"/>
</dbReference>
<accession>A0A8B8DJD4</accession>
<comment type="subcellular location">
    <subcellularLocation>
        <location evidence="3">Endoplasmic reticulum lumen</location>
    </subcellularLocation>
    <subcellularLocation>
        <location evidence="4">Nucleus</location>
        <location evidence="4">Nucleolus</location>
    </subcellularLocation>
</comment>
<dbReference type="Pfam" id="PF21800">
    <property type="entry name" value="KH_KRR1_2nd"/>
    <property type="match status" value="1"/>
</dbReference>
<dbReference type="Pfam" id="PF08336">
    <property type="entry name" value="P4Ha_N"/>
    <property type="match status" value="1"/>
</dbReference>
<reference evidence="24" key="2">
    <citation type="submission" date="2025-08" db="UniProtKB">
        <authorList>
            <consortium name="RefSeq"/>
        </authorList>
    </citation>
    <scope>IDENTIFICATION</scope>
    <source>
        <tissue evidence="24">Whole sample</tissue>
    </source>
</reference>
<dbReference type="CDD" id="cd22394">
    <property type="entry name" value="KH-I_KRR1_rpt2"/>
    <property type="match status" value="1"/>
</dbReference>
<dbReference type="InterPro" id="IPR048548">
    <property type="entry name" value="KRR1-like_KH2"/>
</dbReference>
<dbReference type="SMART" id="SM00702">
    <property type="entry name" value="P4Hc"/>
    <property type="match status" value="1"/>
</dbReference>
<evidence type="ECO:0000256" key="16">
    <source>
        <dbReference type="ARBA" id="ARBA00023004"/>
    </source>
</evidence>
<sequence length="895" mass="102159">MDFPVNKGKQKGKKAVNPEELLEVPDGWKEPGISKEQNPHGMVSESSFATLFPKYREAYINECWPLVKKTLADHNIKAELDLVEGSMTVRTTKKTWDPYIIVKARDLLKLLARSVPYEQAVRVLEDETACDIIKIGSLTRNKERFVKRRQRLIGPNGSTLKAIEILTDCYVLVQGNTVSALGPYKGLREVRKIVEDTMKNIHPIYNIKTLMIKKELAKDPELRNENWERFLPKFKSKNISKRKQPKKKKIKKPYTPFPPPQPESKVDKELASGEYFLKPHQKKAKIQQEKKEKQLKAVQKSQEKRAKAFVAPKEESAPPKKKQRVTEDVNVEELKKKIKKSQVSIVLSVVYCDLFSALCKLQDLLREEEKLQLSLVRYIRSVEESGQDIPEEITRFFESLKTKRQNIGDGTRYIEHPVNDFHLLYRFVVDWQSMFNSIWCQDCEETEAAKGDLRLYQLLNINSVPRFNFTVQLVSKRLGLWPSTYDLEGASNALLRLWRVYKLDLDDFIDGRILNYTADQPLSTEEVLAVTSYADATKDDYSEMKWLEALYRRLTTQGGKANSTPEVVRVGRKLAASYYKSGFPKKAILTLEPFQSLGHRGINRDVAFYQSSVSTTDRAPVTAPPPKDPVYEALCRENQKTPLEMSKLRCFLRKTAIPYYRAKEEVANYEPRISLFHDVISPSLIDLLKSVASKGFSRSTVFLEESGPNGEVTYGKLDNVRISQTSWIGTDEYPQLTKLENTIKLVTGLSAEYRTFRSHSEKFQVLNYGVGGMYTVHYDYMNYMVGVPSNPSDSEDIRTSGDRVATWMFYLNDVKAGGATVFPEAKARVPVVKGGAAFWYNVKLNGAVDPRTLHGGCPVLVGSKWVSNKWIREEGQMARRLCGLTEDAVEDLPTS</sequence>
<keyword evidence="11" id="KW-0479">Metal-binding</keyword>
<dbReference type="InterPro" id="IPR006620">
    <property type="entry name" value="Pro_4_hyd_alph"/>
</dbReference>
<dbReference type="InterPro" id="IPR048549">
    <property type="entry name" value="KRR1-like_KH2_euk"/>
</dbReference>
<keyword evidence="9" id="KW-0690">Ribosome biogenesis</keyword>
<dbReference type="SMART" id="SM00322">
    <property type="entry name" value="KH"/>
    <property type="match status" value="1"/>
</dbReference>
<evidence type="ECO:0000313" key="24">
    <source>
        <dbReference type="RefSeq" id="XP_022328257.1"/>
    </source>
</evidence>
<gene>
    <name evidence="24" type="primary">LOC111127387</name>
</gene>
<dbReference type="PANTHER" id="PTHR12581">
    <property type="entry name" value="HIV-1 REV BINDING PROTEIN 2, 3"/>
    <property type="match status" value="1"/>
</dbReference>
<keyword evidence="15" id="KW-0560">Oxidoreductase</keyword>
<dbReference type="RefSeq" id="XP_022328257.1">
    <property type="nucleotide sequence ID" value="XM_022472549.1"/>
</dbReference>
<dbReference type="Pfam" id="PF13640">
    <property type="entry name" value="2OG-FeII_Oxy_3"/>
    <property type="match status" value="1"/>
</dbReference>
<evidence type="ECO:0000256" key="8">
    <source>
        <dbReference type="ARBA" id="ARBA00020053"/>
    </source>
</evidence>
<dbReference type="CDD" id="cd22393">
    <property type="entry name" value="KH-I_KRR1_rpt1"/>
    <property type="match status" value="1"/>
</dbReference>
<dbReference type="GO" id="GO:0003723">
    <property type="term" value="F:RNA binding"/>
    <property type="evidence" value="ECO:0007669"/>
    <property type="project" value="UniProtKB-KW"/>
</dbReference>
<dbReference type="GO" id="GO:0005788">
    <property type="term" value="C:endoplasmic reticulum lumen"/>
    <property type="evidence" value="ECO:0007669"/>
    <property type="project" value="UniProtKB-SubCell"/>
</dbReference>
<dbReference type="Pfam" id="PF17903">
    <property type="entry name" value="KH_KRR1_1st"/>
    <property type="match status" value="1"/>
</dbReference>
<dbReference type="GO" id="GO:0031418">
    <property type="term" value="F:L-ascorbic acid binding"/>
    <property type="evidence" value="ECO:0007669"/>
    <property type="project" value="InterPro"/>
</dbReference>
<dbReference type="GO" id="GO:0006364">
    <property type="term" value="P:rRNA processing"/>
    <property type="evidence" value="ECO:0007669"/>
    <property type="project" value="UniProtKB-KW"/>
</dbReference>
<feature type="domain" description="Fe2OG dioxygenase" evidence="22">
    <location>
        <begin position="759"/>
        <end position="873"/>
    </location>
</feature>
<dbReference type="InterPro" id="IPR044862">
    <property type="entry name" value="Pro_4_hyd_alph_FE2OG_OXY"/>
</dbReference>
<keyword evidence="10" id="KW-0698">rRNA processing</keyword>
<evidence type="ECO:0000256" key="5">
    <source>
        <dbReference type="ARBA" id="ARBA00006511"/>
    </source>
</evidence>
<keyword evidence="16" id="KW-0408">Iron</keyword>
<dbReference type="SUPFAM" id="SSF54791">
    <property type="entry name" value="Eukaryotic type KH-domain (KH-domain type I)"/>
    <property type="match status" value="1"/>
</dbReference>
<name>A0A8B8DJD4_CRAVI</name>
<dbReference type="InterPro" id="IPR048550">
    <property type="entry name" value="KRR1-like_KH1_euk"/>
</dbReference>
<reference evidence="23" key="1">
    <citation type="submission" date="2024-06" db="UniProtKB">
        <authorList>
            <consortium name="RefSeq"/>
        </authorList>
    </citation>
    <scope>NUCLEOTIDE SEQUENCE [LARGE SCALE GENOMIC DNA]</scope>
</reference>
<keyword evidence="19" id="KW-0687">Ribonucleoprotein</keyword>
<evidence type="ECO:0000256" key="12">
    <source>
        <dbReference type="ARBA" id="ARBA00022824"/>
    </source>
</evidence>
<dbReference type="FunFam" id="3.30.1370.10:FF:000011">
    <property type="entry name" value="KRR1 small subunit processome component"/>
    <property type="match status" value="1"/>
</dbReference>
<dbReference type="Gene3D" id="3.30.1370.10">
    <property type="entry name" value="K Homology domain, type 1"/>
    <property type="match status" value="2"/>
</dbReference>
<dbReference type="InterPro" id="IPR011990">
    <property type="entry name" value="TPR-like_helical_dom_sf"/>
</dbReference>
<dbReference type="GO" id="GO:0032040">
    <property type="term" value="C:small-subunit processome"/>
    <property type="evidence" value="ECO:0007669"/>
    <property type="project" value="TreeGrafter"/>
</dbReference>
<evidence type="ECO:0000256" key="14">
    <source>
        <dbReference type="ARBA" id="ARBA00022964"/>
    </source>
</evidence>
<dbReference type="InterPro" id="IPR041174">
    <property type="entry name" value="KRR1-like_KH1"/>
</dbReference>
<feature type="region of interest" description="Disordered" evidence="21">
    <location>
        <begin position="1"/>
        <end position="20"/>
    </location>
</feature>
<keyword evidence="23" id="KW-1185">Reference proteome</keyword>
<evidence type="ECO:0000259" key="22">
    <source>
        <dbReference type="PROSITE" id="PS51471"/>
    </source>
</evidence>
<dbReference type="Gene3D" id="1.25.40.10">
    <property type="entry name" value="Tetratricopeptide repeat domain"/>
    <property type="match status" value="1"/>
</dbReference>
<proteinExistence type="inferred from homology"/>
<evidence type="ECO:0000256" key="19">
    <source>
        <dbReference type="ARBA" id="ARBA00023274"/>
    </source>
</evidence>
<dbReference type="InterPro" id="IPR024166">
    <property type="entry name" value="rRNA_assembly_KRR1"/>
</dbReference>
<comment type="similarity">
    <text evidence="6">Belongs to the KRR1 family.</text>
</comment>
<keyword evidence="18" id="KW-0539">Nucleus</keyword>
<dbReference type="OrthoDB" id="420380at2759"/>
<dbReference type="InterPro" id="IPR036612">
    <property type="entry name" value="KH_dom_type_1_sf"/>
</dbReference>
<dbReference type="GO" id="GO:0005506">
    <property type="term" value="F:iron ion binding"/>
    <property type="evidence" value="ECO:0007669"/>
    <property type="project" value="InterPro"/>
</dbReference>
<evidence type="ECO:0000256" key="13">
    <source>
        <dbReference type="ARBA" id="ARBA00022884"/>
    </source>
</evidence>
<feature type="compositionally biased region" description="Basic residues" evidence="21">
    <location>
        <begin position="235"/>
        <end position="252"/>
    </location>
</feature>
<evidence type="ECO:0000256" key="9">
    <source>
        <dbReference type="ARBA" id="ARBA00022517"/>
    </source>
</evidence>
<dbReference type="GeneID" id="111127387"/>
<evidence type="ECO:0000256" key="6">
    <source>
        <dbReference type="ARBA" id="ARBA00009344"/>
    </source>
</evidence>
<comment type="cofactor">
    <cofactor evidence="1">
        <name>L-ascorbate</name>
        <dbReference type="ChEBI" id="CHEBI:38290"/>
    </cofactor>
</comment>
<evidence type="ECO:0000256" key="17">
    <source>
        <dbReference type="ARBA" id="ARBA00023180"/>
    </source>
</evidence>
<evidence type="ECO:0000256" key="3">
    <source>
        <dbReference type="ARBA" id="ARBA00004319"/>
    </source>
</evidence>
<evidence type="ECO:0000256" key="1">
    <source>
        <dbReference type="ARBA" id="ARBA00001961"/>
    </source>
</evidence>
<evidence type="ECO:0000256" key="4">
    <source>
        <dbReference type="ARBA" id="ARBA00004604"/>
    </source>
</evidence>
<dbReference type="EC" id="1.14.11.2" evidence="7"/>
<dbReference type="PROSITE" id="PS51471">
    <property type="entry name" value="FE2OG_OXY"/>
    <property type="match status" value="1"/>
</dbReference>
<comment type="similarity">
    <text evidence="5">Belongs to the P4HA family.</text>
</comment>
<evidence type="ECO:0000256" key="15">
    <source>
        <dbReference type="ARBA" id="ARBA00023002"/>
    </source>
</evidence>
<evidence type="ECO:0000256" key="21">
    <source>
        <dbReference type="SAM" id="MobiDB-lite"/>
    </source>
</evidence>
<evidence type="ECO:0000256" key="10">
    <source>
        <dbReference type="ARBA" id="ARBA00022552"/>
    </source>
</evidence>
<keyword evidence="17" id="KW-0325">Glycoprotein</keyword>
<feature type="region of interest" description="Disordered" evidence="21">
    <location>
        <begin position="235"/>
        <end position="266"/>
    </location>
</feature>
<evidence type="ECO:0000256" key="18">
    <source>
        <dbReference type="ARBA" id="ARBA00023242"/>
    </source>
</evidence>
<keyword evidence="12" id="KW-0256">Endoplasmic reticulum</keyword>